<sequence length="1139" mass="120281">MAYEDVPMKLGAVSSNRERSSRAPASSREAGQIDRRTDEEIARTLPLASTAAGRRDRTTSPPPVTSPTRSSGHKKHRDSSSRAPAPPPISTTSPRRSQQASADETFRKSKSPLMTSSGAKKDNASPSSPPPSAKYYQQTQDRAQDRAPDRHRSPPTSNAGRSSARASKDRSNSGSQIVPQAVYLPQQISQPIPRQATQPIPVSPVARYSGVPLEELALADERASNSRKNPVVPGQAAIAGALAAGALSGRTADGRTESPMSLVSSNMAGNRNSQGSTLVDAPQASTAAAGPYKDYDLGEGGDRYLSRGVETPLGTPLSTYPEVFASSGGQRPGLSHNRTATSEYGPGQTETSPMMPPSFSSNISPHASRENLHDNPPGGYYSSTSLRSPSTLFDPDSSPRQSKLYDPNYSSNTLDTLGDEKRASSYYGYGYGSSAALNRTAGDEGMPVLGKNGRGEKNALAGAAAARRRQKRRRLIILGSGLIALIILAAVIAGVLASKSKSSKAATPAASDGSSSSAAASTTAAAPTSTTSVETRLWTGGAGSTVTTETGSTFIYNNTFGGFWVATPFNDSAQPQSDVPALSQAWDYNTMDIAGVNLGGWLVLEPFITPSLYEPYETSATPAIDEYTLCQNLGTSMQSTLTNHYDTFITEEDFAQIAAAGLNWVRIPLGFWAIETQGNEPFLEGVSWTYFLKAITWARKYGLRINLDFHAMPGSQNGWNHSGKFGQIGFMKGVMGIANAERALAYVRTLVEFISQPEYANVIPMFSYLNEARISSTDNGMNLIDQTDLSRYHYQVYQTSRAITGTGAGNGPLLVLHDGFIGEPAWVGFLAGADRLGLDFHGYFAFGTQNNDGVAYQATKPCTFWGANMATSSQNFGLTMGGEYSLAINDCGLFVNNVGYGSRYDGTYPNATSPTTTAVGDCDTWNDWTTWSDATKAGLMDMALASMSALGNSFFWTWKIGPSTQSSVLPNAFWHYKLGLENGWIPTNPRNSAGFCASYLASQGIAEPSGMVFSGSLAASATGGGPASVTAAQVSSFGAWPPPTTLGTLSPASYLPTLATTGTPITLSASTPTAYPVGSPTASVGNGWADASDTAGYYTSDAACTYIDPYEGNGVAVDGPYCNGAARRAKRAQPTSPPA</sequence>
<dbReference type="GO" id="GO:0009986">
    <property type="term" value="C:cell surface"/>
    <property type="evidence" value="ECO:0007669"/>
    <property type="project" value="TreeGrafter"/>
</dbReference>
<dbReference type="FunFam" id="3.20.20.80:FF:000033">
    <property type="entry name" value="Glucan 1,3-beta-glucosidase A"/>
    <property type="match status" value="1"/>
</dbReference>
<comment type="similarity">
    <text evidence="1">Belongs to the glycosyl hydrolase 5 (cellulase A) family.</text>
</comment>
<evidence type="ECO:0000256" key="9">
    <source>
        <dbReference type="SAM" id="Phobius"/>
    </source>
</evidence>
<feature type="region of interest" description="Disordered" evidence="8">
    <location>
        <begin position="321"/>
        <end position="416"/>
    </location>
</feature>
<evidence type="ECO:0000313" key="11">
    <source>
        <dbReference type="Proteomes" id="UP000009131"/>
    </source>
</evidence>
<dbReference type="PANTHER" id="PTHR31297:SF34">
    <property type="entry name" value="GLUCAN 1,3-BETA-GLUCOSIDASE 2"/>
    <property type="match status" value="1"/>
</dbReference>
<feature type="compositionally biased region" description="Basic and acidic residues" evidence="8">
    <location>
        <begin position="142"/>
        <end position="152"/>
    </location>
</feature>
<feature type="compositionally biased region" description="Basic and acidic residues" evidence="8">
    <location>
        <begin position="31"/>
        <end position="42"/>
    </location>
</feature>
<feature type="region of interest" description="Disordered" evidence="8">
    <location>
        <begin position="269"/>
        <end position="296"/>
    </location>
</feature>
<evidence type="ECO:0000256" key="8">
    <source>
        <dbReference type="SAM" id="MobiDB-lite"/>
    </source>
</evidence>
<feature type="transmembrane region" description="Helical" evidence="9">
    <location>
        <begin position="475"/>
        <end position="497"/>
    </location>
</feature>
<dbReference type="AlphaFoldDB" id="G7DZ35"/>
<feature type="compositionally biased region" description="Low complexity" evidence="8">
    <location>
        <begin position="505"/>
        <end position="532"/>
    </location>
</feature>
<dbReference type="Gene3D" id="3.20.20.80">
    <property type="entry name" value="Glycosidases"/>
    <property type="match status" value="1"/>
</dbReference>
<keyword evidence="3" id="KW-0325">Glycoprotein</keyword>
<gene>
    <name evidence="10" type="primary">Mo02502</name>
    <name evidence="10" type="ORF">E5Q_02502</name>
</gene>
<evidence type="ECO:0000256" key="6">
    <source>
        <dbReference type="ARBA" id="ARBA00036824"/>
    </source>
</evidence>
<dbReference type="OrthoDB" id="62120at2759"/>
<feature type="compositionally biased region" description="Polar residues" evidence="8">
    <location>
        <begin position="381"/>
        <end position="391"/>
    </location>
</feature>
<keyword evidence="9" id="KW-1133">Transmembrane helix</keyword>
<evidence type="ECO:0000256" key="7">
    <source>
        <dbReference type="ARBA" id="ARBA00038929"/>
    </source>
</evidence>
<keyword evidence="9" id="KW-0812">Transmembrane</keyword>
<dbReference type="STRING" id="764103.G7DZ35"/>
<keyword evidence="4" id="KW-0326">Glycosidase</keyword>
<protein>
    <recommendedName>
        <fullName evidence="7">glucan 1,3-beta-glucosidase</fullName>
        <ecNumber evidence="7">3.2.1.58</ecNumber>
    </recommendedName>
</protein>
<evidence type="ECO:0000256" key="3">
    <source>
        <dbReference type="ARBA" id="ARBA00023180"/>
    </source>
</evidence>
<dbReference type="GO" id="GO:0071555">
    <property type="term" value="P:cell wall organization"/>
    <property type="evidence" value="ECO:0007669"/>
    <property type="project" value="UniProtKB-KW"/>
</dbReference>
<dbReference type="GO" id="GO:0004338">
    <property type="term" value="F:glucan exo-1,3-beta-glucosidase activity"/>
    <property type="evidence" value="ECO:0007669"/>
    <property type="project" value="UniProtKB-EC"/>
</dbReference>
<evidence type="ECO:0000256" key="4">
    <source>
        <dbReference type="ARBA" id="ARBA00023295"/>
    </source>
</evidence>
<dbReference type="PANTHER" id="PTHR31297">
    <property type="entry name" value="GLUCAN ENDO-1,6-BETA-GLUCOSIDASE B"/>
    <property type="match status" value="1"/>
</dbReference>
<name>G7DZ35_MIXOS</name>
<evidence type="ECO:0000256" key="5">
    <source>
        <dbReference type="ARBA" id="ARBA00023316"/>
    </source>
</evidence>
<keyword evidence="2" id="KW-0378">Hydrolase</keyword>
<dbReference type="SUPFAM" id="SSF51445">
    <property type="entry name" value="(Trans)glycosidases"/>
    <property type="match status" value="1"/>
</dbReference>
<evidence type="ECO:0000313" key="10">
    <source>
        <dbReference type="EMBL" id="GAA95845.1"/>
    </source>
</evidence>
<dbReference type="eggNOG" id="ENOG502QRG8">
    <property type="taxonomic scope" value="Eukaryota"/>
</dbReference>
<feature type="compositionally biased region" description="Polar residues" evidence="8">
    <location>
        <begin position="154"/>
        <end position="165"/>
    </location>
</feature>
<keyword evidence="11" id="KW-1185">Reference proteome</keyword>
<comment type="catalytic activity">
    <reaction evidence="6">
        <text>Successive hydrolysis of beta-D-glucose units from the non-reducing ends of (1-&gt;3)-beta-D-glucans, releasing alpha-glucose.</text>
        <dbReference type="EC" id="3.2.1.58"/>
    </reaction>
</comment>
<proteinExistence type="inferred from homology"/>
<dbReference type="RefSeq" id="XP_014566842.1">
    <property type="nucleotide sequence ID" value="XM_014711356.1"/>
</dbReference>
<feature type="region of interest" description="Disordered" evidence="8">
    <location>
        <begin position="505"/>
        <end position="536"/>
    </location>
</feature>
<dbReference type="GO" id="GO:0005576">
    <property type="term" value="C:extracellular region"/>
    <property type="evidence" value="ECO:0007669"/>
    <property type="project" value="TreeGrafter"/>
</dbReference>
<accession>G7DZ35</accession>
<reference evidence="10 11" key="1">
    <citation type="journal article" date="2011" name="J. Gen. Appl. Microbiol.">
        <title>Draft genome sequencing of the enigmatic basidiomycete Mixia osmundae.</title>
        <authorList>
            <person name="Nishida H."/>
            <person name="Nagatsuka Y."/>
            <person name="Sugiyama J."/>
        </authorList>
    </citation>
    <scope>NUCLEOTIDE SEQUENCE [LARGE SCALE GENOMIC DNA]</scope>
    <source>
        <strain evidence="11">CBS 9802 / IAM 14324 / JCM 22182 / KY 12970</strain>
    </source>
</reference>
<reference evidence="10 11" key="2">
    <citation type="journal article" date="2012" name="Open Biol.">
        <title>Characteristics of nucleosomes and linker DNA regions on the genome of the basidiomycete Mixia osmundae revealed by mono- and dinucleosome mapping.</title>
        <authorList>
            <person name="Nishida H."/>
            <person name="Kondo S."/>
            <person name="Matsumoto T."/>
            <person name="Suzuki Y."/>
            <person name="Yoshikawa H."/>
            <person name="Taylor T.D."/>
            <person name="Sugiyama J."/>
        </authorList>
    </citation>
    <scope>NUCLEOTIDE SEQUENCE [LARGE SCALE GENOMIC DNA]</scope>
    <source>
        <strain evidence="11">CBS 9802 / IAM 14324 / JCM 22182 / KY 12970</strain>
    </source>
</reference>
<dbReference type="EC" id="3.2.1.58" evidence="7"/>
<dbReference type="GO" id="GO:0009251">
    <property type="term" value="P:glucan catabolic process"/>
    <property type="evidence" value="ECO:0007669"/>
    <property type="project" value="TreeGrafter"/>
</dbReference>
<comment type="caution">
    <text evidence="10">The sequence shown here is derived from an EMBL/GenBank/DDBJ whole genome shotgun (WGS) entry which is preliminary data.</text>
</comment>
<organism evidence="10 11">
    <name type="scientific">Mixia osmundae (strain CBS 9802 / IAM 14324 / JCM 22182 / KY 12970)</name>
    <dbReference type="NCBI Taxonomy" id="764103"/>
    <lineage>
        <taxon>Eukaryota</taxon>
        <taxon>Fungi</taxon>
        <taxon>Dikarya</taxon>
        <taxon>Basidiomycota</taxon>
        <taxon>Pucciniomycotina</taxon>
        <taxon>Mixiomycetes</taxon>
        <taxon>Mixiales</taxon>
        <taxon>Mixiaceae</taxon>
        <taxon>Mixia</taxon>
    </lineage>
</organism>
<keyword evidence="5" id="KW-0961">Cell wall biogenesis/degradation</keyword>
<dbReference type="FunCoup" id="G7DZ35">
    <property type="interactions" value="12"/>
</dbReference>
<evidence type="ECO:0000256" key="2">
    <source>
        <dbReference type="ARBA" id="ARBA00022801"/>
    </source>
</evidence>
<keyword evidence="9" id="KW-0472">Membrane</keyword>
<evidence type="ECO:0000256" key="1">
    <source>
        <dbReference type="ARBA" id="ARBA00005641"/>
    </source>
</evidence>
<dbReference type="HOGENOM" id="CLU_277995_0_0_1"/>
<dbReference type="InterPro" id="IPR017853">
    <property type="entry name" value="GH"/>
</dbReference>
<dbReference type="EMBL" id="BABT02000067">
    <property type="protein sequence ID" value="GAA95845.1"/>
    <property type="molecule type" value="Genomic_DNA"/>
</dbReference>
<dbReference type="InParanoid" id="G7DZ35"/>
<dbReference type="InterPro" id="IPR050386">
    <property type="entry name" value="Glycosyl_hydrolase_5"/>
</dbReference>
<feature type="region of interest" description="Disordered" evidence="8">
    <location>
        <begin position="1"/>
        <end position="176"/>
    </location>
</feature>
<feature type="compositionally biased region" description="Polar residues" evidence="8">
    <location>
        <begin position="336"/>
        <end position="365"/>
    </location>
</feature>
<dbReference type="Proteomes" id="UP000009131">
    <property type="component" value="Unassembled WGS sequence"/>
</dbReference>